<sequence length="56" mass="5523">MTDVAARSRARPPGGERGVASTRLPAGLVVAAHLAGMAAGIAAIAALATLLALLFR</sequence>
<dbReference type="AlphaFoldDB" id="A0A6P2SSI3"/>
<evidence type="ECO:0000256" key="1">
    <source>
        <dbReference type="SAM" id="MobiDB-lite"/>
    </source>
</evidence>
<accession>A0A6P2SSI3</accession>
<keyword evidence="2" id="KW-0472">Membrane</keyword>
<reference evidence="3 4" key="1">
    <citation type="submission" date="2019-09" db="EMBL/GenBank/DDBJ databases">
        <authorList>
            <person name="Depoorter E."/>
        </authorList>
    </citation>
    <scope>NUCLEOTIDE SEQUENCE [LARGE SCALE GENOMIC DNA]</scope>
    <source>
        <strain evidence="3">R-18109</strain>
    </source>
</reference>
<keyword evidence="2" id="KW-1133">Transmembrane helix</keyword>
<protein>
    <submittedName>
        <fullName evidence="3">Uncharacterized protein</fullName>
    </submittedName>
</protein>
<proteinExistence type="predicted"/>
<dbReference type="Proteomes" id="UP000494260">
    <property type="component" value="Unassembled WGS sequence"/>
</dbReference>
<evidence type="ECO:0000313" key="3">
    <source>
        <dbReference type="EMBL" id="VWC52406.1"/>
    </source>
</evidence>
<evidence type="ECO:0000256" key="2">
    <source>
        <dbReference type="SAM" id="Phobius"/>
    </source>
</evidence>
<feature type="transmembrane region" description="Helical" evidence="2">
    <location>
        <begin position="30"/>
        <end position="55"/>
    </location>
</feature>
<organism evidence="3 4">
    <name type="scientific">Burkholderia lata (strain ATCC 17760 / DSM 23089 / LMG 22485 / NCIMB 9086 / R18194 / 383)</name>
    <dbReference type="NCBI Taxonomy" id="482957"/>
    <lineage>
        <taxon>Bacteria</taxon>
        <taxon>Pseudomonadati</taxon>
        <taxon>Pseudomonadota</taxon>
        <taxon>Betaproteobacteria</taxon>
        <taxon>Burkholderiales</taxon>
        <taxon>Burkholderiaceae</taxon>
        <taxon>Burkholderia</taxon>
        <taxon>Burkholderia cepacia complex</taxon>
    </lineage>
</organism>
<feature type="region of interest" description="Disordered" evidence="1">
    <location>
        <begin position="1"/>
        <end position="20"/>
    </location>
</feature>
<evidence type="ECO:0000313" key="4">
    <source>
        <dbReference type="Proteomes" id="UP000494260"/>
    </source>
</evidence>
<name>A0A6P2SSI3_BURL3</name>
<dbReference type="EMBL" id="CABVQH010000001">
    <property type="protein sequence ID" value="VWC52406.1"/>
    <property type="molecule type" value="Genomic_DNA"/>
</dbReference>
<keyword evidence="2" id="KW-0812">Transmembrane</keyword>
<gene>
    <name evidence="3" type="ORF">BLA18109_00253</name>
</gene>